<dbReference type="GO" id="GO:0005886">
    <property type="term" value="C:plasma membrane"/>
    <property type="evidence" value="ECO:0007669"/>
    <property type="project" value="UniProtKB-SubCell"/>
</dbReference>
<evidence type="ECO:0000256" key="4">
    <source>
        <dbReference type="ARBA" id="ARBA00022692"/>
    </source>
</evidence>
<feature type="transmembrane region" description="Helical" evidence="7">
    <location>
        <begin position="46"/>
        <end position="67"/>
    </location>
</feature>
<comment type="similarity">
    <text evidence="2">Belongs to the DoxX family.</text>
</comment>
<evidence type="ECO:0000256" key="2">
    <source>
        <dbReference type="ARBA" id="ARBA00006679"/>
    </source>
</evidence>
<comment type="subcellular location">
    <subcellularLocation>
        <location evidence="1">Cell membrane</location>
        <topology evidence="1">Multi-pass membrane protein</topology>
    </subcellularLocation>
</comment>
<dbReference type="AlphaFoldDB" id="A0A285MU58"/>
<evidence type="ECO:0000256" key="7">
    <source>
        <dbReference type="SAM" id="Phobius"/>
    </source>
</evidence>
<dbReference type="RefSeq" id="WP_097045515.1">
    <property type="nucleotide sequence ID" value="NZ_OBEH01000002.1"/>
</dbReference>
<feature type="transmembrane region" description="Helical" evidence="7">
    <location>
        <begin position="74"/>
        <end position="91"/>
    </location>
</feature>
<dbReference type="OrthoDB" id="9813193at2"/>
<proteinExistence type="inferred from homology"/>
<accession>A0A285MU58</accession>
<feature type="transmembrane region" description="Helical" evidence="7">
    <location>
        <begin position="103"/>
        <end position="122"/>
    </location>
</feature>
<evidence type="ECO:0000256" key="1">
    <source>
        <dbReference type="ARBA" id="ARBA00004651"/>
    </source>
</evidence>
<dbReference type="InterPro" id="IPR051907">
    <property type="entry name" value="DoxX-like_oxidoreductase"/>
</dbReference>
<sequence>MKNNTLIHLGLALLRIIPSAFMLTHGLHKFQKLIGGNTEFPNPLGIGQAPSLFLAVIGEFLCPILIIIGFKTRLAAIPTAITMLVAALLFHGADPFGKKELPLLYATIFIVIFLLGPGKYSVDKK</sequence>
<evidence type="ECO:0000313" key="8">
    <source>
        <dbReference type="EMBL" id="SNZ00077.1"/>
    </source>
</evidence>
<dbReference type="PANTHER" id="PTHR33452:SF1">
    <property type="entry name" value="INNER MEMBRANE PROTEIN YPHA-RELATED"/>
    <property type="match status" value="1"/>
</dbReference>
<reference evidence="9" key="1">
    <citation type="submission" date="2017-09" db="EMBL/GenBank/DDBJ databases">
        <authorList>
            <person name="Varghese N."/>
            <person name="Submissions S."/>
        </authorList>
    </citation>
    <scope>NUCLEOTIDE SEQUENCE [LARGE SCALE GENOMIC DNA]</scope>
    <source>
        <strain evidence="9">DSM 25885</strain>
    </source>
</reference>
<keyword evidence="3" id="KW-1003">Cell membrane</keyword>
<gene>
    <name evidence="8" type="ORF">SAMN06265377_1894</name>
</gene>
<protein>
    <submittedName>
        <fullName evidence="8">Putative oxidoreductase</fullName>
    </submittedName>
</protein>
<evidence type="ECO:0000313" key="9">
    <source>
        <dbReference type="Proteomes" id="UP000219048"/>
    </source>
</evidence>
<name>A0A285MU58_9FLAO</name>
<dbReference type="Pfam" id="PF07681">
    <property type="entry name" value="DoxX"/>
    <property type="match status" value="1"/>
</dbReference>
<evidence type="ECO:0000256" key="6">
    <source>
        <dbReference type="ARBA" id="ARBA00023136"/>
    </source>
</evidence>
<evidence type="ECO:0000256" key="5">
    <source>
        <dbReference type="ARBA" id="ARBA00022989"/>
    </source>
</evidence>
<dbReference type="PANTHER" id="PTHR33452">
    <property type="entry name" value="OXIDOREDUCTASE CATD-RELATED"/>
    <property type="match status" value="1"/>
</dbReference>
<organism evidence="8 9">
    <name type="scientific">Flagellimonas pacifica</name>
    <dbReference type="NCBI Taxonomy" id="1247520"/>
    <lineage>
        <taxon>Bacteria</taxon>
        <taxon>Pseudomonadati</taxon>
        <taxon>Bacteroidota</taxon>
        <taxon>Flavobacteriia</taxon>
        <taxon>Flavobacteriales</taxon>
        <taxon>Flavobacteriaceae</taxon>
        <taxon>Flagellimonas</taxon>
    </lineage>
</organism>
<dbReference type="EMBL" id="OBEH01000002">
    <property type="protein sequence ID" value="SNZ00077.1"/>
    <property type="molecule type" value="Genomic_DNA"/>
</dbReference>
<dbReference type="Proteomes" id="UP000219048">
    <property type="component" value="Unassembled WGS sequence"/>
</dbReference>
<evidence type="ECO:0000256" key="3">
    <source>
        <dbReference type="ARBA" id="ARBA00022475"/>
    </source>
</evidence>
<keyword evidence="9" id="KW-1185">Reference proteome</keyword>
<dbReference type="InterPro" id="IPR032808">
    <property type="entry name" value="DoxX"/>
</dbReference>
<keyword evidence="6 7" id="KW-0472">Membrane</keyword>
<keyword evidence="5 7" id="KW-1133">Transmembrane helix</keyword>
<keyword evidence="4 7" id="KW-0812">Transmembrane</keyword>